<dbReference type="InterPro" id="IPR011701">
    <property type="entry name" value="MFS"/>
</dbReference>
<evidence type="ECO:0000256" key="5">
    <source>
        <dbReference type="ARBA" id="ARBA00023136"/>
    </source>
</evidence>
<feature type="transmembrane region" description="Helical" evidence="7">
    <location>
        <begin position="370"/>
        <end position="389"/>
    </location>
</feature>
<dbReference type="PANTHER" id="PTHR23506">
    <property type="entry name" value="GH10249P"/>
    <property type="match status" value="1"/>
</dbReference>
<reference evidence="9" key="2">
    <citation type="submission" date="2021-09" db="EMBL/GenBank/DDBJ databases">
        <authorList>
            <person name="Jia N."/>
            <person name="Wang J."/>
            <person name="Shi W."/>
            <person name="Du L."/>
            <person name="Sun Y."/>
            <person name="Zhan W."/>
            <person name="Jiang J."/>
            <person name="Wang Q."/>
            <person name="Zhang B."/>
            <person name="Ji P."/>
            <person name="Sakyi L.B."/>
            <person name="Cui X."/>
            <person name="Yuan T."/>
            <person name="Jiang B."/>
            <person name="Yang W."/>
            <person name="Lam T.T.-Y."/>
            <person name="Chang Q."/>
            <person name="Ding S."/>
            <person name="Wang X."/>
            <person name="Zhu J."/>
            <person name="Ruan X."/>
            <person name="Zhao L."/>
            <person name="Wei J."/>
            <person name="Que T."/>
            <person name="Du C."/>
            <person name="Cheng J."/>
            <person name="Dai P."/>
            <person name="Han X."/>
            <person name="Huang E."/>
            <person name="Gao Y."/>
            <person name="Liu J."/>
            <person name="Shao H."/>
            <person name="Ye R."/>
            <person name="Li L."/>
            <person name="Wei W."/>
            <person name="Wang X."/>
            <person name="Wang C."/>
            <person name="Huo Q."/>
            <person name="Li W."/>
            <person name="Guo W."/>
            <person name="Chen H."/>
            <person name="Chen S."/>
            <person name="Zhou L."/>
            <person name="Zhou L."/>
            <person name="Ni X."/>
            <person name="Tian J."/>
            <person name="Zhou Y."/>
            <person name="Sheng Y."/>
            <person name="Liu T."/>
            <person name="Pan Y."/>
            <person name="Xia L."/>
            <person name="Li J."/>
            <person name="Zhao F."/>
            <person name="Cao W."/>
        </authorList>
    </citation>
    <scope>NUCLEOTIDE SEQUENCE</scope>
    <source>
        <strain evidence="9">Rsan-2018</strain>
        <tissue evidence="9">Larvae</tissue>
    </source>
</reference>
<feature type="transmembrane region" description="Helical" evidence="7">
    <location>
        <begin position="132"/>
        <end position="152"/>
    </location>
</feature>
<evidence type="ECO:0000259" key="8">
    <source>
        <dbReference type="PROSITE" id="PS50850"/>
    </source>
</evidence>
<accession>A0A9D4SSK0</accession>
<keyword evidence="4 7" id="KW-1133">Transmembrane helix</keyword>
<feature type="transmembrane region" description="Helical" evidence="7">
    <location>
        <begin position="276"/>
        <end position="294"/>
    </location>
</feature>
<feature type="transmembrane region" description="Helical" evidence="7">
    <location>
        <begin position="449"/>
        <end position="468"/>
    </location>
</feature>
<feature type="transmembrane region" description="Helical" evidence="7">
    <location>
        <begin position="342"/>
        <end position="364"/>
    </location>
</feature>
<dbReference type="PROSITE" id="PS50850">
    <property type="entry name" value="MFS"/>
    <property type="match status" value="1"/>
</dbReference>
<proteinExistence type="predicted"/>
<evidence type="ECO:0000313" key="9">
    <source>
        <dbReference type="EMBL" id="KAH7947596.1"/>
    </source>
</evidence>
<dbReference type="InterPro" id="IPR050930">
    <property type="entry name" value="MFS_Vesicular_Transporter"/>
</dbReference>
<evidence type="ECO:0000256" key="7">
    <source>
        <dbReference type="SAM" id="Phobius"/>
    </source>
</evidence>
<evidence type="ECO:0000256" key="4">
    <source>
        <dbReference type="ARBA" id="ARBA00022989"/>
    </source>
</evidence>
<dbReference type="InterPro" id="IPR020846">
    <property type="entry name" value="MFS_dom"/>
</dbReference>
<evidence type="ECO:0000256" key="6">
    <source>
        <dbReference type="SAM" id="MobiDB-lite"/>
    </source>
</evidence>
<feature type="transmembrane region" description="Helical" evidence="7">
    <location>
        <begin position="314"/>
        <end position="335"/>
    </location>
</feature>
<organism evidence="9 10">
    <name type="scientific">Rhipicephalus sanguineus</name>
    <name type="common">Brown dog tick</name>
    <name type="synonym">Ixodes sanguineus</name>
    <dbReference type="NCBI Taxonomy" id="34632"/>
    <lineage>
        <taxon>Eukaryota</taxon>
        <taxon>Metazoa</taxon>
        <taxon>Ecdysozoa</taxon>
        <taxon>Arthropoda</taxon>
        <taxon>Chelicerata</taxon>
        <taxon>Arachnida</taxon>
        <taxon>Acari</taxon>
        <taxon>Parasitiformes</taxon>
        <taxon>Ixodida</taxon>
        <taxon>Ixodoidea</taxon>
        <taxon>Ixodidae</taxon>
        <taxon>Rhipicephalinae</taxon>
        <taxon>Rhipicephalus</taxon>
        <taxon>Rhipicephalus</taxon>
    </lineage>
</organism>
<evidence type="ECO:0000256" key="3">
    <source>
        <dbReference type="ARBA" id="ARBA00022692"/>
    </source>
</evidence>
<feature type="transmembrane region" description="Helical" evidence="7">
    <location>
        <begin position="418"/>
        <end position="437"/>
    </location>
</feature>
<keyword evidence="10" id="KW-1185">Reference proteome</keyword>
<sequence length="500" mass="54685">MSLEEGVFGTINSDLRWDYESGAALSESGDADEPLIRGSDNGDAMRISLWARIRKHAWIVPVIYTHLWAAAVISLVAPFFPPLADSRGIPAWKYGFFFSTMKLMMLPGAVIAENSIFLPRKQMSGVSARAGYLGGQATTALFSVTCGFLYWIKSGNLLLGASLLMAAFGGCCNTVYSVCLYTLLTSRFQDDGGMLIGLMECLWGAGTLIGSAIGGSLIDLWAFPLPFFVMGGVLLLSLPFMAMINPRSSKHERPTNDSVPQQQCGEKKYWHLISDLIFIVNLVTVTISWAMTSFNEPTLEPFLRQFNMSSTEVGTVFTVQFVGYSIGALLGGLFAKYKMEPFLNFFGMLLSTIGYIILGPIPIIPILPNVFFVYISQIFIGVGMAVTYVSPYMHALRHSVETAGYPDSEKTHGVVTSATYQFMVFGAVITSPLAGFVTQKLGFPFSSMIFAGVLAFWTIVTGIVWLHLDYSLFGKKRPPGCQKPPTTEDEDKVQAAPHSS</sequence>
<feature type="transmembrane region" description="Helical" evidence="7">
    <location>
        <begin position="58"/>
        <end position="80"/>
    </location>
</feature>
<gene>
    <name evidence="9" type="ORF">HPB52_013948</name>
</gene>
<name>A0A9D4SSK0_RHISA</name>
<dbReference type="VEuPathDB" id="VectorBase:RSAN_030686"/>
<dbReference type="EMBL" id="JABSTV010001252">
    <property type="protein sequence ID" value="KAH7947596.1"/>
    <property type="molecule type" value="Genomic_DNA"/>
</dbReference>
<dbReference type="PANTHER" id="PTHR23506:SF26">
    <property type="entry name" value="MFS-TYPE TRANSPORTER SLC18B1"/>
    <property type="match status" value="1"/>
</dbReference>
<keyword evidence="5 7" id="KW-0472">Membrane</keyword>
<dbReference type="AlphaFoldDB" id="A0A9D4SSK0"/>
<dbReference type="GO" id="GO:0022857">
    <property type="term" value="F:transmembrane transporter activity"/>
    <property type="evidence" value="ECO:0007669"/>
    <property type="project" value="InterPro"/>
</dbReference>
<reference evidence="9" key="1">
    <citation type="journal article" date="2020" name="Cell">
        <title>Large-Scale Comparative Analyses of Tick Genomes Elucidate Their Genetic Diversity and Vector Capacities.</title>
        <authorList>
            <consortium name="Tick Genome and Microbiome Consortium (TIGMIC)"/>
            <person name="Jia N."/>
            <person name="Wang J."/>
            <person name="Shi W."/>
            <person name="Du L."/>
            <person name="Sun Y."/>
            <person name="Zhan W."/>
            <person name="Jiang J.F."/>
            <person name="Wang Q."/>
            <person name="Zhang B."/>
            <person name="Ji P."/>
            <person name="Bell-Sakyi L."/>
            <person name="Cui X.M."/>
            <person name="Yuan T.T."/>
            <person name="Jiang B.G."/>
            <person name="Yang W.F."/>
            <person name="Lam T.T."/>
            <person name="Chang Q.C."/>
            <person name="Ding S.J."/>
            <person name="Wang X.J."/>
            <person name="Zhu J.G."/>
            <person name="Ruan X.D."/>
            <person name="Zhao L."/>
            <person name="Wei J.T."/>
            <person name="Ye R.Z."/>
            <person name="Que T.C."/>
            <person name="Du C.H."/>
            <person name="Zhou Y.H."/>
            <person name="Cheng J.X."/>
            <person name="Dai P.F."/>
            <person name="Guo W.B."/>
            <person name="Han X.H."/>
            <person name="Huang E.J."/>
            <person name="Li L.F."/>
            <person name="Wei W."/>
            <person name="Gao Y.C."/>
            <person name="Liu J.Z."/>
            <person name="Shao H.Z."/>
            <person name="Wang X."/>
            <person name="Wang C.C."/>
            <person name="Yang T.C."/>
            <person name="Huo Q.B."/>
            <person name="Li W."/>
            <person name="Chen H.Y."/>
            <person name="Chen S.E."/>
            <person name="Zhou L.G."/>
            <person name="Ni X.B."/>
            <person name="Tian J.H."/>
            <person name="Sheng Y."/>
            <person name="Liu T."/>
            <person name="Pan Y.S."/>
            <person name="Xia L.Y."/>
            <person name="Li J."/>
            <person name="Zhao F."/>
            <person name="Cao W.C."/>
        </authorList>
    </citation>
    <scope>NUCLEOTIDE SEQUENCE</scope>
    <source>
        <strain evidence="9">Rsan-2018</strain>
    </source>
</reference>
<protein>
    <recommendedName>
        <fullName evidence="8">Major facilitator superfamily (MFS) profile domain-containing protein</fullName>
    </recommendedName>
</protein>
<evidence type="ECO:0000256" key="1">
    <source>
        <dbReference type="ARBA" id="ARBA00004141"/>
    </source>
</evidence>
<feature type="transmembrane region" description="Helical" evidence="7">
    <location>
        <begin position="224"/>
        <end position="244"/>
    </location>
</feature>
<dbReference type="InterPro" id="IPR036259">
    <property type="entry name" value="MFS_trans_sf"/>
</dbReference>
<feature type="transmembrane region" description="Helical" evidence="7">
    <location>
        <begin position="195"/>
        <end position="218"/>
    </location>
</feature>
<evidence type="ECO:0000313" key="10">
    <source>
        <dbReference type="Proteomes" id="UP000821837"/>
    </source>
</evidence>
<feature type="region of interest" description="Disordered" evidence="6">
    <location>
        <begin position="477"/>
        <end position="500"/>
    </location>
</feature>
<evidence type="ECO:0000256" key="2">
    <source>
        <dbReference type="ARBA" id="ARBA00022448"/>
    </source>
</evidence>
<comment type="subcellular location">
    <subcellularLocation>
        <location evidence="1">Membrane</location>
        <topology evidence="1">Multi-pass membrane protein</topology>
    </subcellularLocation>
</comment>
<comment type="caution">
    <text evidence="9">The sequence shown here is derived from an EMBL/GenBank/DDBJ whole genome shotgun (WGS) entry which is preliminary data.</text>
</comment>
<dbReference type="SUPFAM" id="SSF103473">
    <property type="entry name" value="MFS general substrate transporter"/>
    <property type="match status" value="1"/>
</dbReference>
<dbReference type="GO" id="GO:0016020">
    <property type="term" value="C:membrane"/>
    <property type="evidence" value="ECO:0007669"/>
    <property type="project" value="UniProtKB-SubCell"/>
</dbReference>
<dbReference type="Gene3D" id="1.20.1250.20">
    <property type="entry name" value="MFS general substrate transporter like domains"/>
    <property type="match status" value="1"/>
</dbReference>
<feature type="domain" description="Major facilitator superfamily (MFS) profile" evidence="8">
    <location>
        <begin position="276"/>
        <end position="500"/>
    </location>
</feature>
<feature type="transmembrane region" description="Helical" evidence="7">
    <location>
        <begin position="158"/>
        <end position="183"/>
    </location>
</feature>
<keyword evidence="2" id="KW-0813">Transport</keyword>
<feature type="transmembrane region" description="Helical" evidence="7">
    <location>
        <begin position="92"/>
        <end position="112"/>
    </location>
</feature>
<dbReference type="Pfam" id="PF07690">
    <property type="entry name" value="MFS_1"/>
    <property type="match status" value="2"/>
</dbReference>
<keyword evidence="3 7" id="KW-0812">Transmembrane</keyword>
<dbReference type="Proteomes" id="UP000821837">
    <property type="component" value="Chromosome 6"/>
</dbReference>